<dbReference type="InterPro" id="IPR010916">
    <property type="entry name" value="TonB_box_CS"/>
</dbReference>
<evidence type="ECO:0000256" key="8">
    <source>
        <dbReference type="ARBA" id="ARBA00023237"/>
    </source>
</evidence>
<organism evidence="14 15">
    <name type="scientific">Xanthomonas oryzae pv. oryzae (strain KACC10331 / KXO85)</name>
    <dbReference type="NCBI Taxonomy" id="291331"/>
    <lineage>
        <taxon>Bacteria</taxon>
        <taxon>Pseudomonadati</taxon>
        <taxon>Pseudomonadota</taxon>
        <taxon>Gammaproteobacteria</taxon>
        <taxon>Lysobacterales</taxon>
        <taxon>Lysobacteraceae</taxon>
        <taxon>Xanthomonas</taxon>
    </lineage>
</organism>
<dbReference type="SUPFAM" id="SSF56935">
    <property type="entry name" value="Porins"/>
    <property type="match status" value="1"/>
</dbReference>
<dbReference type="CDD" id="cd01347">
    <property type="entry name" value="ligand_gated_channel"/>
    <property type="match status" value="1"/>
</dbReference>
<evidence type="ECO:0000313" key="14">
    <source>
        <dbReference type="EMBL" id="AAW74618.1"/>
    </source>
</evidence>
<keyword evidence="5" id="KW-0732">Signal</keyword>
<comment type="subcellular location">
    <subcellularLocation>
        <location evidence="1 9">Cell outer membrane</location>
        <topology evidence="1 9">Multi-pass membrane protein</topology>
    </subcellularLocation>
</comment>
<evidence type="ECO:0000313" key="15">
    <source>
        <dbReference type="Proteomes" id="UP000006735"/>
    </source>
</evidence>
<comment type="similarity">
    <text evidence="9 11">Belongs to the TonB-dependent receptor family.</text>
</comment>
<dbReference type="KEGG" id="xoo:XOO1364"/>
<evidence type="ECO:0000256" key="5">
    <source>
        <dbReference type="ARBA" id="ARBA00022729"/>
    </source>
</evidence>
<evidence type="ECO:0000256" key="6">
    <source>
        <dbReference type="ARBA" id="ARBA00023077"/>
    </source>
</evidence>
<keyword evidence="2 9" id="KW-0813">Transport</keyword>
<evidence type="ECO:0000259" key="13">
    <source>
        <dbReference type="Pfam" id="PF07715"/>
    </source>
</evidence>
<dbReference type="PROSITE" id="PS52016">
    <property type="entry name" value="TONB_DEPENDENT_REC_3"/>
    <property type="match status" value="1"/>
</dbReference>
<keyword evidence="4 9" id="KW-0812">Transmembrane</keyword>
<keyword evidence="3 9" id="KW-1134">Transmembrane beta strand</keyword>
<proteinExistence type="inferred from homology"/>
<evidence type="ECO:0000256" key="2">
    <source>
        <dbReference type="ARBA" id="ARBA00022448"/>
    </source>
</evidence>
<dbReference type="Gene3D" id="2.170.130.10">
    <property type="entry name" value="TonB-dependent receptor, plug domain"/>
    <property type="match status" value="1"/>
</dbReference>
<keyword evidence="7 9" id="KW-0472">Membrane</keyword>
<dbReference type="InterPro" id="IPR012910">
    <property type="entry name" value="Plug_dom"/>
</dbReference>
<evidence type="ECO:0000256" key="10">
    <source>
        <dbReference type="PROSITE-ProRule" id="PRU10143"/>
    </source>
</evidence>
<dbReference type="InterPro" id="IPR037066">
    <property type="entry name" value="Plug_dom_sf"/>
</dbReference>
<keyword evidence="15" id="KW-1185">Reference proteome</keyword>
<dbReference type="Pfam" id="PF00593">
    <property type="entry name" value="TonB_dep_Rec_b-barrel"/>
    <property type="match status" value="1"/>
</dbReference>
<dbReference type="InterPro" id="IPR036942">
    <property type="entry name" value="Beta-barrel_TonB_sf"/>
</dbReference>
<dbReference type="GO" id="GO:0009279">
    <property type="term" value="C:cell outer membrane"/>
    <property type="evidence" value="ECO:0007669"/>
    <property type="project" value="UniProtKB-SubCell"/>
</dbReference>
<evidence type="ECO:0000256" key="7">
    <source>
        <dbReference type="ARBA" id="ARBA00023136"/>
    </source>
</evidence>
<evidence type="ECO:0000256" key="3">
    <source>
        <dbReference type="ARBA" id="ARBA00022452"/>
    </source>
</evidence>
<dbReference type="PANTHER" id="PTHR47234:SF3">
    <property type="entry name" value="SECRETIN_TONB SHORT N-TERMINAL DOMAIN-CONTAINING PROTEIN"/>
    <property type="match status" value="1"/>
</dbReference>
<dbReference type="PANTHER" id="PTHR47234">
    <property type="match status" value="1"/>
</dbReference>
<accession>Q5H353</accession>
<dbReference type="STRING" id="291331.XOO1364"/>
<evidence type="ECO:0000256" key="9">
    <source>
        <dbReference type="PROSITE-ProRule" id="PRU01360"/>
    </source>
</evidence>
<dbReference type="Gene3D" id="2.40.170.20">
    <property type="entry name" value="TonB-dependent receptor, beta-barrel domain"/>
    <property type="match status" value="1"/>
</dbReference>
<dbReference type="HOGENOM" id="CLU_010745_1_1_6"/>
<dbReference type="EMBL" id="AE013598">
    <property type="protein sequence ID" value="AAW74618.1"/>
    <property type="molecule type" value="Genomic_DNA"/>
</dbReference>
<dbReference type="Pfam" id="PF07715">
    <property type="entry name" value="Plug"/>
    <property type="match status" value="1"/>
</dbReference>
<keyword evidence="6 10" id="KW-0798">TonB box</keyword>
<dbReference type="AlphaFoldDB" id="Q5H353"/>
<name>Q5H353_XANOR</name>
<feature type="domain" description="TonB-dependent receptor-like beta-barrel" evidence="12">
    <location>
        <begin position="354"/>
        <end position="828"/>
    </location>
</feature>
<evidence type="ECO:0000256" key="4">
    <source>
        <dbReference type="ARBA" id="ARBA00022692"/>
    </source>
</evidence>
<evidence type="ECO:0000259" key="12">
    <source>
        <dbReference type="Pfam" id="PF00593"/>
    </source>
</evidence>
<dbReference type="Proteomes" id="UP000006735">
    <property type="component" value="Chromosome"/>
</dbReference>
<dbReference type="InterPro" id="IPR000531">
    <property type="entry name" value="Beta-barrel_TonB"/>
</dbReference>
<reference evidence="14 15" key="1">
    <citation type="journal article" date="2005" name="Nucleic Acids Res.">
        <title>The genome sequence of Xanthomonas oryzae pathovar oryzae KACC10331, the bacterial blight pathogen of rice.</title>
        <authorList>
            <person name="Lee B.M."/>
            <person name="Park Y.J."/>
            <person name="Park D.S."/>
            <person name="Kang H.W."/>
            <person name="Kim J.G."/>
            <person name="Song E.S."/>
            <person name="Park I.C."/>
            <person name="Yoon U.H."/>
            <person name="Hahn J.H."/>
            <person name="Koo B.S."/>
            <person name="Lee G.B."/>
            <person name="Kim H."/>
            <person name="Park H.S."/>
            <person name="Yoon K.O."/>
            <person name="Kim J.H."/>
            <person name="Jung C.H."/>
            <person name="Koh N.H."/>
            <person name="Seo J.S."/>
            <person name="Go S.J."/>
        </authorList>
    </citation>
    <scope>NUCLEOTIDE SEQUENCE [LARGE SCALE GENOMIC DNA]</scope>
    <source>
        <strain evidence="15">KACC10331 / KXO85</strain>
    </source>
</reference>
<dbReference type="InterPro" id="IPR039426">
    <property type="entry name" value="TonB-dep_rcpt-like"/>
</dbReference>
<feature type="short sequence motif" description="TonB box" evidence="10">
    <location>
        <begin position="111"/>
        <end position="117"/>
    </location>
</feature>
<keyword evidence="14" id="KW-0675">Receptor</keyword>
<feature type="domain" description="TonB-dependent receptor plug" evidence="13">
    <location>
        <begin position="125"/>
        <end position="245"/>
    </location>
</feature>
<sequence>MCWRVWCKQRITLVHDDNVANSTSAMTLTCATQPQFDMELRVVNGLERTAAAALDAAWEGAPALHPFPTRSCHRMNCKTSPLAVAVVLALSFSASTAAAQSQAPTQKTLDTLIVTGTRVADRTVAESASPIDIISPQALESTGTTELATALSRAIPSLNFPRPAISDGSDAVRPAQLRGLSPDQVLVLVNGKRYHSTALINLNDTQGRGSSPADLNTIPIAAVERIEVLRDGASAQYGSDAIAGVINIVLKGSGEGGSVNGRYGKYSAGDGEQYQVSGDAGFSFAGTGKVHLAAQAGHSDQTNRALPYQGRVEQRYGDPEIDQGAVSFNGEYSPTDYLTFYSFGMVSRREVLSNGYFRSAGDNRNRPEIYPDGFLPQIYNVSKDVSWVGGLKTSTEGGLNIDLSYNYGQNNLTFDVRNSLNNSLGVTSPTDFHAGTLEVTQNVLNADFTKTLDWGLAYPVTLAFGAEWRGEKFNESPGDAASSANGGIPSANGSLIPGAQVFPGFKLSDSGYYNRNSHSAYVDLEADLTAKFSAGLAGRYEKYSDFGDTATGKLSLRYAFTDKVALRATASTGFRAPSLQQQNFQSIATQFLNVAQPDGSVTAIPFEIGTFRTDNPAAIALGAEPLKAEESRNYGLGVVLQPVENLYITVDAYRIDIDDRIVLSENLTSDAARNYLQTNGFPGIGGGRYFTNAVDTKTQGVDAVGTYRWNLDGGSAELTSGYNYNKTEVKRIADNPAALMAIDPNAVRIGRAELGRITEGTPRDKFFLGGTWSPGNWSFTGTATRWGEFSTFGTNAGSDQTYAAKWTLDLAASYTLGAWSFTVGGDNVLNEYPDRQQAGLGTRTYLPYSSTSPFGFNGALVYANVNYKW</sequence>
<evidence type="ECO:0000256" key="1">
    <source>
        <dbReference type="ARBA" id="ARBA00004571"/>
    </source>
</evidence>
<keyword evidence="8 9" id="KW-0998">Cell outer membrane</keyword>
<evidence type="ECO:0000256" key="11">
    <source>
        <dbReference type="RuleBase" id="RU003357"/>
    </source>
</evidence>
<gene>
    <name evidence="14" type="primary">bfeA</name>
    <name evidence="14" type="ordered locus">XOO1364</name>
</gene>
<dbReference type="PROSITE" id="PS00430">
    <property type="entry name" value="TONB_DEPENDENT_REC_1"/>
    <property type="match status" value="1"/>
</dbReference>
<protein>
    <submittedName>
        <fullName evidence="14">Ferric enterobactin receptor</fullName>
    </submittedName>
</protein>